<protein>
    <recommendedName>
        <fullName evidence="4">Secreted protein</fullName>
    </recommendedName>
</protein>
<dbReference type="EMBL" id="CM031833">
    <property type="protein sequence ID" value="KAG6697259.1"/>
    <property type="molecule type" value="Genomic_DNA"/>
</dbReference>
<name>A0A922E666_CARIL</name>
<dbReference type="AlphaFoldDB" id="A0A922E666"/>
<gene>
    <name evidence="2" type="ORF">I3842_09G189900</name>
</gene>
<feature type="signal peptide" evidence="1">
    <location>
        <begin position="1"/>
        <end position="17"/>
    </location>
</feature>
<dbReference type="Proteomes" id="UP000811246">
    <property type="component" value="Chromosome 9"/>
</dbReference>
<evidence type="ECO:0000313" key="3">
    <source>
        <dbReference type="Proteomes" id="UP000811246"/>
    </source>
</evidence>
<organism evidence="2 3">
    <name type="scientific">Carya illinoinensis</name>
    <name type="common">Pecan</name>
    <dbReference type="NCBI Taxonomy" id="32201"/>
    <lineage>
        <taxon>Eukaryota</taxon>
        <taxon>Viridiplantae</taxon>
        <taxon>Streptophyta</taxon>
        <taxon>Embryophyta</taxon>
        <taxon>Tracheophyta</taxon>
        <taxon>Spermatophyta</taxon>
        <taxon>Magnoliopsida</taxon>
        <taxon>eudicotyledons</taxon>
        <taxon>Gunneridae</taxon>
        <taxon>Pentapetalae</taxon>
        <taxon>rosids</taxon>
        <taxon>fabids</taxon>
        <taxon>Fagales</taxon>
        <taxon>Juglandaceae</taxon>
        <taxon>Carya</taxon>
    </lineage>
</organism>
<feature type="chain" id="PRO_5036965140" description="Secreted protein" evidence="1">
    <location>
        <begin position="18"/>
        <end position="80"/>
    </location>
</feature>
<comment type="caution">
    <text evidence="2">The sequence shown here is derived from an EMBL/GenBank/DDBJ whole genome shotgun (WGS) entry which is preliminary data.</text>
</comment>
<evidence type="ECO:0000256" key="1">
    <source>
        <dbReference type="SAM" id="SignalP"/>
    </source>
</evidence>
<sequence>MWVLVLLLFWRKVGVSTLPPWEERVWLFSSSLGGWSGCVSPFFGRKVCFSSGFGIAPSLLTFCQGRRCRSLDNVRHKEIC</sequence>
<evidence type="ECO:0000313" key="2">
    <source>
        <dbReference type="EMBL" id="KAG6697259.1"/>
    </source>
</evidence>
<proteinExistence type="predicted"/>
<reference evidence="2" key="1">
    <citation type="submission" date="2021-01" db="EMBL/GenBank/DDBJ databases">
        <authorList>
            <person name="Lovell J.T."/>
            <person name="Bentley N."/>
            <person name="Bhattarai G."/>
            <person name="Jenkins J.W."/>
            <person name="Sreedasyam A."/>
            <person name="Alarcon Y."/>
            <person name="Bock C."/>
            <person name="Boston L."/>
            <person name="Carlson J."/>
            <person name="Cervantes K."/>
            <person name="Clermont K."/>
            <person name="Krom N."/>
            <person name="Kubenka K."/>
            <person name="Mamidi S."/>
            <person name="Mattison C."/>
            <person name="Monteros M."/>
            <person name="Pisani C."/>
            <person name="Plott C."/>
            <person name="Rajasekar S."/>
            <person name="Rhein H.S."/>
            <person name="Rohla C."/>
            <person name="Song M."/>
            <person name="Hilaire R.S."/>
            <person name="Shu S."/>
            <person name="Wells L."/>
            <person name="Wang X."/>
            <person name="Webber J."/>
            <person name="Heerema R.J."/>
            <person name="Klein P."/>
            <person name="Conner P."/>
            <person name="Grauke L."/>
            <person name="Grimwood J."/>
            <person name="Schmutz J."/>
            <person name="Randall J.J."/>
        </authorList>
    </citation>
    <scope>NUCLEOTIDE SEQUENCE</scope>
    <source>
        <tissue evidence="2">Leaf</tissue>
    </source>
</reference>
<evidence type="ECO:0008006" key="4">
    <source>
        <dbReference type="Google" id="ProtNLM"/>
    </source>
</evidence>
<accession>A0A922E666</accession>
<keyword evidence="1" id="KW-0732">Signal</keyword>